<protein>
    <recommendedName>
        <fullName evidence="5">Endo-1,5-alpha-L-arabinanase A</fullName>
    </recommendedName>
</protein>
<evidence type="ECO:0000256" key="5">
    <source>
        <dbReference type="ARBA" id="ARBA00042202"/>
    </source>
</evidence>
<dbReference type="InterPro" id="IPR050727">
    <property type="entry name" value="GH43_arabinanases"/>
</dbReference>
<evidence type="ECO:0000256" key="4">
    <source>
        <dbReference type="ARBA" id="ARBA00023295"/>
    </source>
</evidence>
<dbReference type="Proteomes" id="UP000294003">
    <property type="component" value="Unassembled WGS sequence"/>
</dbReference>
<comment type="pathway">
    <text evidence="1">Glycan metabolism; L-arabinan degradation.</text>
</comment>
<gene>
    <name evidence="7" type="ORF">DL762_010053</name>
</gene>
<keyword evidence="4 6" id="KW-0326">Glycosidase</keyword>
<dbReference type="InterPro" id="IPR006710">
    <property type="entry name" value="Glyco_hydro_43"/>
</dbReference>
<evidence type="ECO:0000256" key="1">
    <source>
        <dbReference type="ARBA" id="ARBA00004834"/>
    </source>
</evidence>
<dbReference type="Pfam" id="PF04616">
    <property type="entry name" value="Glyco_hydro_43"/>
    <property type="match status" value="1"/>
</dbReference>
<dbReference type="CDD" id="cd18831">
    <property type="entry name" value="GH43_AnAbnA-like"/>
    <property type="match status" value="1"/>
</dbReference>
<dbReference type="PANTHER" id="PTHR43301">
    <property type="entry name" value="ARABINAN ENDO-1,5-ALPHA-L-ARABINOSIDASE"/>
    <property type="match status" value="1"/>
</dbReference>
<proteinExistence type="inferred from homology"/>
<comment type="similarity">
    <text evidence="2 6">Belongs to the glycosyl hydrolase 43 family.</text>
</comment>
<reference evidence="7 8" key="1">
    <citation type="submission" date="2018-06" db="EMBL/GenBank/DDBJ databases">
        <title>Complete Genomes of Monosporascus.</title>
        <authorList>
            <person name="Robinson A.J."/>
            <person name="Natvig D.O."/>
        </authorList>
    </citation>
    <scope>NUCLEOTIDE SEQUENCE [LARGE SCALE GENOMIC DNA]</scope>
    <source>
        <strain evidence="7 8">CBS 609.92</strain>
    </source>
</reference>
<dbReference type="EMBL" id="QJNS01000704">
    <property type="protein sequence ID" value="RYO75382.1"/>
    <property type="molecule type" value="Genomic_DNA"/>
</dbReference>
<organism evidence="7 8">
    <name type="scientific">Monosporascus cannonballus</name>
    <dbReference type="NCBI Taxonomy" id="155416"/>
    <lineage>
        <taxon>Eukaryota</taxon>
        <taxon>Fungi</taxon>
        <taxon>Dikarya</taxon>
        <taxon>Ascomycota</taxon>
        <taxon>Pezizomycotina</taxon>
        <taxon>Sordariomycetes</taxon>
        <taxon>Xylariomycetidae</taxon>
        <taxon>Xylariales</taxon>
        <taxon>Xylariales incertae sedis</taxon>
        <taxon>Monosporascus</taxon>
    </lineage>
</organism>
<dbReference type="InterPro" id="IPR023296">
    <property type="entry name" value="Glyco_hydro_beta-prop_sf"/>
</dbReference>
<evidence type="ECO:0000256" key="3">
    <source>
        <dbReference type="ARBA" id="ARBA00022801"/>
    </source>
</evidence>
<evidence type="ECO:0000313" key="8">
    <source>
        <dbReference type="Proteomes" id="UP000294003"/>
    </source>
</evidence>
<comment type="caution">
    <text evidence="7">The sequence shown here is derived from an EMBL/GenBank/DDBJ whole genome shotgun (WGS) entry which is preliminary data.</text>
</comment>
<name>A0ABY0GS40_9PEZI</name>
<sequence>MDDPTSFIIMTAEVVVTGAGLAAFTTPSASTRPISRSSSLADNHMGVEDYIEKRVPGSPALLPTVNLSLFKFVMITVRSIAAAAIPLLGSALGYAKPNACSGVYVNTHDPSIIRRDDGAYFRFSTGGRIAVHSAPDITGPWRYEGAALPAGSVIDLPGNQDLWAPEVVKVGNTYHLYYSVSTFSSQESAIGVATSPSLDMNRWTDLGTIAPLADPAAAATETPYQIAFDPITTEQEGPALFHYGDFYYLFYNKGKCCGYDTDRPAPGGEYKIMVCRSSSPMGGFVDANGVDCTNGGGTVVLESHDNVYGPGGQGVYDDPTHGPILYYHYVDTSIGFADGTKQFGWNNIDFSSGWPVV</sequence>
<keyword evidence="3 6" id="KW-0378">Hydrolase</keyword>
<evidence type="ECO:0000256" key="6">
    <source>
        <dbReference type="RuleBase" id="RU361187"/>
    </source>
</evidence>
<evidence type="ECO:0000256" key="2">
    <source>
        <dbReference type="ARBA" id="ARBA00009865"/>
    </source>
</evidence>
<evidence type="ECO:0000313" key="7">
    <source>
        <dbReference type="EMBL" id="RYO75382.1"/>
    </source>
</evidence>
<dbReference type="SUPFAM" id="SSF75005">
    <property type="entry name" value="Arabinanase/levansucrase/invertase"/>
    <property type="match status" value="1"/>
</dbReference>
<dbReference type="PANTHER" id="PTHR43301:SF3">
    <property type="entry name" value="ARABINAN ENDO-1,5-ALPHA-L-ARABINOSIDASE A-RELATED"/>
    <property type="match status" value="1"/>
</dbReference>
<accession>A0ABY0GS40</accession>
<dbReference type="Gene3D" id="2.115.10.20">
    <property type="entry name" value="Glycosyl hydrolase domain, family 43"/>
    <property type="match status" value="2"/>
</dbReference>
<keyword evidence="8" id="KW-1185">Reference proteome</keyword>